<dbReference type="EMBL" id="AF325155">
    <property type="protein sequence ID" value="AAL01704.1"/>
    <property type="molecule type" value="Genomic_DNA"/>
</dbReference>
<evidence type="ECO:0000313" key="2">
    <source>
        <dbReference type="EMBL" id="AAL01704.1"/>
    </source>
</evidence>
<dbReference type="Pfam" id="PF06851">
    <property type="entry name" value="DUF1247"/>
    <property type="match status" value="1"/>
</dbReference>
<dbReference type="RefSeq" id="NP_258286.1">
    <property type="nucleotide sequence ID" value="NC_003102.1"/>
</dbReference>
<evidence type="ECO:0000313" key="4">
    <source>
        <dbReference type="EMBL" id="QHN73868.1"/>
    </source>
</evidence>
<evidence type="ECO:0000313" key="5">
    <source>
        <dbReference type="Proteomes" id="UP000202667"/>
    </source>
</evidence>
<dbReference type="OrthoDB" id="16007at10239"/>
<reference evidence="1" key="1">
    <citation type="submission" date="1997-12" db="EMBL/GenBank/DDBJ databases">
        <title>Nucleotide sequence of the p10 gene of Spodoptera litura nuclear polyhedrosis virus.</title>
        <authorList>
            <person name="Wei Y.J."/>
            <person name="Long Q.X."/>
            <person name="Chen S.W."/>
            <person name="Wang Y.X."/>
            <person name="Zheng J."/>
            <person name="Wang X.Z."/>
        </authorList>
    </citation>
    <scope>NUCLEOTIDE SEQUENCE</scope>
    <source>
        <strain evidence="1">GZ-1</strain>
    </source>
</reference>
<reference evidence="4" key="4">
    <citation type="journal article" date="2019" name="Viruses">
        <title>Identification of Loci Associated with Enhanced Virulence in Spodoptera litura Nucleopolyhedrovirus Isolates Using Deep Sequencing.</title>
        <authorList>
            <person name="Zwart M.P."/>
            <person name="Ali G."/>
            <person name="Strien E.A.V."/>
            <person name="Schijlen E.G.W.M."/>
            <person name="Wang M."/>
            <person name="Werf W.V."/>
            <person name="Vlak J.M."/>
        </authorList>
    </citation>
    <scope>NUCLEOTIDE SEQUENCE</scope>
    <source>
        <strain evidence="4">G2</strain>
    </source>
</reference>
<name>O71185_NPVST</name>
<dbReference type="EMBL" id="AF037263">
    <property type="protein sequence ID" value="AAC09247.1"/>
    <property type="molecule type" value="Genomic_DNA"/>
</dbReference>
<organism evidence="1">
    <name type="scientific">Spodoptera litura multicapsid nucleopolyhedrovirus</name>
    <name type="common">SpltMNPV</name>
    <dbReference type="NCBI Taxonomy" id="46242"/>
    <lineage>
        <taxon>Viruses</taxon>
        <taxon>Viruses incertae sedis</taxon>
        <taxon>Naldaviricetes</taxon>
        <taxon>Lefavirales</taxon>
        <taxon>Baculoviridae</taxon>
        <taxon>Alphabaculovirus</taxon>
        <taxon>Alphabaculovirus spliturae</taxon>
    </lineage>
</organism>
<evidence type="ECO:0000313" key="3">
    <source>
        <dbReference type="EMBL" id="ADE80909.1"/>
    </source>
</evidence>
<dbReference type="EMBL" id="MN342245">
    <property type="protein sequence ID" value="QHN73868.1"/>
    <property type="molecule type" value="Genomic_DNA"/>
</dbReference>
<keyword evidence="5" id="KW-1185">Reference proteome</keyword>
<organismHost>
    <name type="scientific">Lepidoptera</name>
    <name type="common">moths &amp; butterflies</name>
    <dbReference type="NCBI Taxonomy" id="7088"/>
</organismHost>
<proteinExistence type="predicted"/>
<gene>
    <name evidence="4" type="primary">ORF18</name>
</gene>
<accession>O71185</accession>
<evidence type="ECO:0000313" key="1">
    <source>
        <dbReference type="EMBL" id="AAC09247.1"/>
    </source>
</evidence>
<dbReference type="InterPro" id="IPR009657">
    <property type="entry name" value="Protein_Ac34"/>
</dbReference>
<dbReference type="EMBL" id="GU446714">
    <property type="protein sequence ID" value="ADE80909.1"/>
    <property type="molecule type" value="Genomic_DNA"/>
</dbReference>
<dbReference type="KEGG" id="vg:922246"/>
<reference evidence="3" key="3">
    <citation type="submission" date="2010-01" db="EMBL/GenBank/DDBJ databases">
        <title>Homologous analysis of gene sequence in Spodoptera litura nucleopolyhedrovirus genotypes.</title>
        <authorList>
            <person name="Liu Y.H."/>
            <person name="Fang J.C."/>
        </authorList>
    </citation>
    <scope>NUCLEOTIDE SEQUENCE</scope>
    <source>
        <strain evidence="3">X3</strain>
    </source>
</reference>
<sequence length="183" mass="21064">MEFDKDIERLTAAIGQNVDVQSASPTPKLGDVLQQLGRKRNGLLSRKKDENFDIAETIELSNATRDYLNVLQLEKLYTCRACYERDDSRRCWFHKKYIFTKNMKTHYDEYVQFLNSQMGIVSYVELYYTYLAAPPFWNATAKIMLDELTGHSSIASLLKHYGHETLADADEPAAVAMDTCDEK</sequence>
<reference evidence="2 5" key="2">
    <citation type="journal article" date="2001" name="Virology">
        <title>Sequence analysis of the Spodoptera litura multicapsid nucleopolyhedrovirus genome.</title>
        <authorList>
            <person name="Pang Y."/>
            <person name="Yu J."/>
            <person name="Wang L."/>
            <person name="Hu X."/>
            <person name="Bao W."/>
            <person name="Li G."/>
            <person name="Chen C."/>
            <person name="Han H."/>
            <person name="Hu S."/>
            <person name="Yang H."/>
        </authorList>
    </citation>
    <scope>NUCLEOTIDE SEQUENCE [LARGE SCALE GENOMIC DNA]</scope>
    <source>
        <strain evidence="2 5">G2</strain>
    </source>
</reference>
<dbReference type="Proteomes" id="UP000202667">
    <property type="component" value="Segment"/>
</dbReference>
<protein>
    <submittedName>
        <fullName evidence="3">ORF1</fullName>
    </submittedName>
</protein>